<accession>A0A9W8H503</accession>
<evidence type="ECO:0000256" key="1">
    <source>
        <dbReference type="ARBA" id="ARBA00001913"/>
    </source>
</evidence>
<comment type="catalytic activity">
    <reaction evidence="8">
        <text>N(4)-(alpha-D-Man-(1-&gt;2)-alpha-D-Man-(1-&gt;2)-alpha-D-Man-(1-&gt;3)-[alpha-D-Man-(1-&gt;3)-[alpha-D-Man-(1-&gt;2)-alpha-D-Man-(1-&gt;6)]-alpha-D-Man-(1-&gt;6)]-beta-D-Man-(1-&gt;4)-beta-D-GlcNAc-(1-&gt;4)-beta-D-GlcNAc)-L-asparaginyl-[protein] (N-glucan mannose isomer 8A1,2,3B1,3) + 3 H2O = N(4)-(alpha-D-Man-(1-&gt;3)-[alpha-D-Man-(1-&gt;3)-[alpha-D-Man-(1-&gt;6)]-alpha-D-Man-(1-&gt;6)]-beta-D-Man-(1-&gt;4)-beta-D-GlcNAc-(1-&gt;4)-beta-D-GlcNAc)-L-asparaginyl-[protein] (N-glucan mannose isomer 5A1,2) + 3 beta-D-mannose</text>
        <dbReference type="Rhea" id="RHEA:56028"/>
        <dbReference type="Rhea" id="RHEA-COMP:14358"/>
        <dbReference type="Rhea" id="RHEA-COMP:14367"/>
        <dbReference type="ChEBI" id="CHEBI:15377"/>
        <dbReference type="ChEBI" id="CHEBI:28563"/>
        <dbReference type="ChEBI" id="CHEBI:59087"/>
        <dbReference type="ChEBI" id="CHEBI:60628"/>
        <dbReference type="EC" id="3.2.1.113"/>
    </reaction>
</comment>
<reference evidence="15" key="1">
    <citation type="submission" date="2022-07" db="EMBL/GenBank/DDBJ databases">
        <title>Phylogenomic reconstructions and comparative analyses of Kickxellomycotina fungi.</title>
        <authorList>
            <person name="Reynolds N.K."/>
            <person name="Stajich J.E."/>
            <person name="Barry K."/>
            <person name="Grigoriev I.V."/>
            <person name="Crous P."/>
            <person name="Smith M.E."/>
        </authorList>
    </citation>
    <scope>NUCLEOTIDE SEQUENCE</scope>
    <source>
        <strain evidence="15">NBRC 105414</strain>
    </source>
</reference>
<dbReference type="PANTHER" id="PTHR11742">
    <property type="entry name" value="MANNOSYL-OLIGOSACCHARIDE ALPHA-1,2-MANNOSIDASE-RELATED"/>
    <property type="match status" value="1"/>
</dbReference>
<dbReference type="AlphaFoldDB" id="A0A9W8H503"/>
<keyword evidence="13" id="KW-0326">Glycosidase</keyword>
<dbReference type="Gene3D" id="1.50.10.10">
    <property type="match status" value="1"/>
</dbReference>
<dbReference type="GO" id="GO:0005783">
    <property type="term" value="C:endoplasmic reticulum"/>
    <property type="evidence" value="ECO:0007669"/>
    <property type="project" value="TreeGrafter"/>
</dbReference>
<evidence type="ECO:0000256" key="13">
    <source>
        <dbReference type="RuleBase" id="RU361193"/>
    </source>
</evidence>
<evidence type="ECO:0000256" key="12">
    <source>
        <dbReference type="PIRSR" id="PIRSR601382-3"/>
    </source>
</evidence>
<dbReference type="InterPro" id="IPR036026">
    <property type="entry name" value="Seven-hairpin_glycosidases"/>
</dbReference>
<comment type="similarity">
    <text evidence="3 13">Belongs to the glycosyl hydrolase 47 family.</text>
</comment>
<dbReference type="InterPro" id="IPR012341">
    <property type="entry name" value="6hp_glycosidase-like_sf"/>
</dbReference>
<comment type="catalytic activity">
    <reaction evidence="9">
        <text>N(4)-(alpha-D-Man-(1-&gt;2)-alpha-D-Man-(1-&gt;2)-alpha-D-Man-(1-&gt;3)-[alpha-D-Man-(1-&gt;2)-alpha-D-Man-(1-&gt;3)-[alpha-D-Man-(1-&gt;2)-alpha-D-Man-(1-&gt;6)]-alpha-D-Man-(1-&gt;6)]-beta-D-Man-(1-&gt;4)-beta-D-GlcNAc-(1-&gt;4)-beta-D-GlcNAc)-L-asparaginyl-[protein] (N-glucan mannose isomer 9A1,2,3B1,2,3) + 4 H2O = N(4)-(alpha-D-Man-(1-&gt;3)-[alpha-D-Man-(1-&gt;3)-[alpha-D-Man-(1-&gt;6)]-alpha-D-Man-(1-&gt;6)]-beta-D-Man-(1-&gt;4)-beta-D-GlcNAc-(1-&gt;4)-beta-D-GlcNAc)-L-asparaginyl-[protein] (N-glucan mannose isomer 5A1,2) + 4 beta-D-mannose</text>
        <dbReference type="Rhea" id="RHEA:56008"/>
        <dbReference type="Rhea" id="RHEA-COMP:14356"/>
        <dbReference type="Rhea" id="RHEA-COMP:14367"/>
        <dbReference type="ChEBI" id="CHEBI:15377"/>
        <dbReference type="ChEBI" id="CHEBI:28563"/>
        <dbReference type="ChEBI" id="CHEBI:59087"/>
        <dbReference type="ChEBI" id="CHEBI:139493"/>
        <dbReference type="EC" id="3.2.1.113"/>
    </reaction>
</comment>
<dbReference type="GO" id="GO:0005509">
    <property type="term" value="F:calcium ion binding"/>
    <property type="evidence" value="ECO:0007669"/>
    <property type="project" value="InterPro"/>
</dbReference>
<evidence type="ECO:0000256" key="8">
    <source>
        <dbReference type="ARBA" id="ARBA00047669"/>
    </source>
</evidence>
<comment type="cofactor">
    <cofactor evidence="1 11">
        <name>Ca(2+)</name>
        <dbReference type="ChEBI" id="CHEBI:29108"/>
    </cofactor>
</comment>
<protein>
    <recommendedName>
        <fullName evidence="13">alpha-1,2-Mannosidase</fullName>
        <ecNumber evidence="13">3.2.1.-</ecNumber>
    </recommendedName>
</protein>
<dbReference type="InterPro" id="IPR050749">
    <property type="entry name" value="Glycosyl_Hydrolase_47"/>
</dbReference>
<evidence type="ECO:0000256" key="6">
    <source>
        <dbReference type="ARBA" id="ARBA00022837"/>
    </source>
</evidence>
<dbReference type="Proteomes" id="UP001140217">
    <property type="component" value="Unassembled WGS sequence"/>
</dbReference>
<dbReference type="PRINTS" id="PR00747">
    <property type="entry name" value="GLYHDRLASE47"/>
</dbReference>
<evidence type="ECO:0000313" key="15">
    <source>
        <dbReference type="EMBL" id="KAJ2776829.1"/>
    </source>
</evidence>
<dbReference type="InterPro" id="IPR001382">
    <property type="entry name" value="Glyco_hydro_47"/>
</dbReference>
<dbReference type="Pfam" id="PF01532">
    <property type="entry name" value="Glyco_hydro_47"/>
    <property type="match status" value="1"/>
</dbReference>
<evidence type="ECO:0000256" key="4">
    <source>
        <dbReference type="ARBA" id="ARBA00022723"/>
    </source>
</evidence>
<evidence type="ECO:0000256" key="14">
    <source>
        <dbReference type="SAM" id="Phobius"/>
    </source>
</evidence>
<evidence type="ECO:0000256" key="3">
    <source>
        <dbReference type="ARBA" id="ARBA00007658"/>
    </source>
</evidence>
<dbReference type="PANTHER" id="PTHR11742:SF55">
    <property type="entry name" value="ENDOPLASMIC RETICULUM MANNOSYL-OLIGOSACCHARIDE 1,2-ALPHA-MANNOSIDASE"/>
    <property type="match status" value="1"/>
</dbReference>
<keyword evidence="5 13" id="KW-0378">Hydrolase</keyword>
<keyword evidence="7 12" id="KW-1015">Disulfide bond</keyword>
<dbReference type="GO" id="GO:0004571">
    <property type="term" value="F:mannosyl-oligosaccharide 1,2-alpha-mannosidase activity"/>
    <property type="evidence" value="ECO:0007669"/>
    <property type="project" value="UniProtKB-EC"/>
</dbReference>
<dbReference type="OrthoDB" id="8118055at2759"/>
<feature type="active site" evidence="10">
    <location>
        <position position="280"/>
    </location>
</feature>
<keyword evidence="4 11" id="KW-0479">Metal-binding</keyword>
<name>A0A9W8H503_9FUNG</name>
<feature type="binding site" evidence="11">
    <location>
        <position position="522"/>
    </location>
    <ligand>
        <name>Ca(2+)</name>
        <dbReference type="ChEBI" id="CHEBI:29108"/>
    </ligand>
</feature>
<gene>
    <name evidence="15" type="ORF">H4R18_005459</name>
</gene>
<dbReference type="EC" id="3.2.1.-" evidence="13"/>
<keyword evidence="14" id="KW-0472">Membrane</keyword>
<evidence type="ECO:0000256" key="7">
    <source>
        <dbReference type="ARBA" id="ARBA00023157"/>
    </source>
</evidence>
<feature type="disulfide bond" evidence="12">
    <location>
        <begin position="345"/>
        <end position="374"/>
    </location>
</feature>
<dbReference type="GO" id="GO:0016020">
    <property type="term" value="C:membrane"/>
    <property type="evidence" value="ECO:0007669"/>
    <property type="project" value="InterPro"/>
</dbReference>
<feature type="active site" description="Proton donor" evidence="10">
    <location>
        <position position="150"/>
    </location>
</feature>
<dbReference type="GO" id="GO:0036503">
    <property type="term" value="P:ERAD pathway"/>
    <property type="evidence" value="ECO:0007669"/>
    <property type="project" value="UniProtKB-ARBA"/>
</dbReference>
<evidence type="ECO:0000256" key="2">
    <source>
        <dbReference type="ARBA" id="ARBA00004922"/>
    </source>
</evidence>
<keyword evidence="14" id="KW-0812">Transmembrane</keyword>
<dbReference type="GO" id="GO:0005975">
    <property type="term" value="P:carbohydrate metabolic process"/>
    <property type="evidence" value="ECO:0007669"/>
    <property type="project" value="InterPro"/>
</dbReference>
<feature type="transmembrane region" description="Helical" evidence="14">
    <location>
        <begin position="12"/>
        <end position="33"/>
    </location>
</feature>
<evidence type="ECO:0000256" key="10">
    <source>
        <dbReference type="PIRSR" id="PIRSR601382-1"/>
    </source>
</evidence>
<dbReference type="SUPFAM" id="SSF48225">
    <property type="entry name" value="Seven-hairpin glycosidases"/>
    <property type="match status" value="1"/>
</dbReference>
<proteinExistence type="inferred from homology"/>
<evidence type="ECO:0000313" key="16">
    <source>
        <dbReference type="Proteomes" id="UP001140217"/>
    </source>
</evidence>
<sequence length="532" mass="58922">MILLRRATPRGLALVAAAALGGLYVLHLFGGLWDPELGLLPGIVRSGSRREGWRHASAQNATGQQRLAAVRGAMAHAWKGYRDYAFGQDELQPLTRSGNVRWGNWSISLVDALDTLWLMDMKDEYAEAKAYVQKIDFTRSPRGYRVRVFEMTIRALGGLLGAYELDHDPALLAKAAEVGSTLAAAFSSPTGLPYPSIDLNSRRYRSTTRLCIAEGGTLQLEFKKLAQLTGNKTYADLADRAYEALEAAERPIRGLYPTFIDVNTGKYDLGSEYSLGGGADSFYEYQLKQHILHNHKRPQYGAQYAAAVEAVKAHLVRKNRDGLTFVGSIGRHGGAYAHRMGHLACFYPGLLALGAQAMGRAQDLPLAKELARTCYLTYKHSPTGLGPEGFVFYDRDPADDSSRAPDGSDGEQRVASLDDLGITVTDANYILRPETLESLFVLHRVTGDPVYREWGWDIFQAIESHARVEHGYAAYRDIRSPASRGNLDNSMESFFLAETLKYLYLLFAPPDVLPLDRFVLTTEAHPLRIMPN</sequence>
<keyword evidence="6 11" id="KW-0106">Calcium</keyword>
<feature type="active site" description="Proton donor" evidence="10">
    <location>
        <position position="388"/>
    </location>
</feature>
<comment type="pathway">
    <text evidence="2">Protein modification; protein glycosylation.</text>
</comment>
<evidence type="ECO:0000256" key="11">
    <source>
        <dbReference type="PIRSR" id="PIRSR601382-2"/>
    </source>
</evidence>
<dbReference type="EMBL" id="JANBUL010000331">
    <property type="protein sequence ID" value="KAJ2776829.1"/>
    <property type="molecule type" value="Genomic_DNA"/>
</dbReference>
<organism evidence="15 16">
    <name type="scientific">Coemansia javaensis</name>
    <dbReference type="NCBI Taxonomy" id="2761396"/>
    <lineage>
        <taxon>Eukaryota</taxon>
        <taxon>Fungi</taxon>
        <taxon>Fungi incertae sedis</taxon>
        <taxon>Zoopagomycota</taxon>
        <taxon>Kickxellomycotina</taxon>
        <taxon>Kickxellomycetes</taxon>
        <taxon>Kickxellales</taxon>
        <taxon>Kickxellaceae</taxon>
        <taxon>Coemansia</taxon>
    </lineage>
</organism>
<feature type="active site" evidence="10">
    <location>
        <position position="434"/>
    </location>
</feature>
<evidence type="ECO:0000256" key="9">
    <source>
        <dbReference type="ARBA" id="ARBA00048605"/>
    </source>
</evidence>
<comment type="caution">
    <text evidence="15">The sequence shown here is derived from an EMBL/GenBank/DDBJ whole genome shotgun (WGS) entry which is preliminary data.</text>
</comment>
<evidence type="ECO:0000256" key="5">
    <source>
        <dbReference type="ARBA" id="ARBA00022801"/>
    </source>
</evidence>
<keyword evidence="14" id="KW-1133">Transmembrane helix</keyword>
<keyword evidence="16" id="KW-1185">Reference proteome</keyword>